<reference evidence="1" key="1">
    <citation type="submission" date="2019-11" db="EMBL/GenBank/DDBJ databases">
        <title>Acidithiobacillus ferrianus sp. nov.: a facultatively anaerobic and extremely acidophilic chemolithoautotroph.</title>
        <authorList>
            <person name="Norris P.R."/>
            <person name="Falagan C."/>
            <person name="Moya-Beltran A."/>
            <person name="Castro M."/>
            <person name="Quatrini R."/>
            <person name="Johnson D.B."/>
        </authorList>
    </citation>
    <scope>NUCLEOTIDE SEQUENCE [LARGE SCALE GENOMIC DNA]</scope>
    <source>
        <strain evidence="1">MG</strain>
    </source>
</reference>
<dbReference type="AlphaFoldDB" id="A0A845U863"/>
<gene>
    <name evidence="1" type="ORF">GL267_13800</name>
</gene>
<protein>
    <submittedName>
        <fullName evidence="1">Uncharacterized protein</fullName>
    </submittedName>
</protein>
<organism evidence="1">
    <name type="scientific">Acidithiobacillus ferrianus</name>
    <dbReference type="NCBI Taxonomy" id="2678518"/>
    <lineage>
        <taxon>Bacteria</taxon>
        <taxon>Pseudomonadati</taxon>
        <taxon>Pseudomonadota</taxon>
        <taxon>Acidithiobacillia</taxon>
        <taxon>Acidithiobacillales</taxon>
        <taxon>Acidithiobacillaceae</taxon>
        <taxon>Acidithiobacillus</taxon>
    </lineage>
</organism>
<proteinExistence type="predicted"/>
<accession>A0A845U863</accession>
<evidence type="ECO:0000313" key="1">
    <source>
        <dbReference type="EMBL" id="NDU43656.1"/>
    </source>
</evidence>
<sequence length="160" mass="18734">MVDDFETSKLITRIDFGVFYEHFYDQTPKLCDIIEDKRCFLLLDEFVHAYGKNFGKDWRRYILFIMWLVSKHQPVILNRSIILEATSVTACSWAVNGFSDIYFSHIILFNETYDLAIGARRPLNFPETIKVFNLRNIAINGDKKPLISDGFSIMYSINRS</sequence>
<comment type="caution">
    <text evidence="1">The sequence shown here is derived from an EMBL/GenBank/DDBJ whole genome shotgun (WGS) entry which is preliminary data.</text>
</comment>
<dbReference type="EMBL" id="WNJL01000040">
    <property type="protein sequence ID" value="NDU43656.1"/>
    <property type="molecule type" value="Genomic_DNA"/>
</dbReference>
<name>A0A845U863_9PROT</name>
<dbReference type="RefSeq" id="WP_163098936.1">
    <property type="nucleotide sequence ID" value="NZ_CP127523.1"/>
</dbReference>